<reference evidence="2 3" key="2">
    <citation type="journal article" date="2007" name="Genome Biol.">
        <title>Assembly of the Candida albicans genome into sixteen supercontigs aligned on the eight chromosomes.</title>
        <authorList>
            <person name="van het Hoog M."/>
            <person name="Rast T.J."/>
            <person name="Martchenko M."/>
            <person name="Grindle S."/>
            <person name="Dignard D."/>
            <person name="Hogues H."/>
            <person name="Cuomo C."/>
            <person name="Berriman M."/>
            <person name="Scherer S."/>
            <person name="Magee B.B."/>
            <person name="Whiteway M."/>
            <person name="Chibana H."/>
            <person name="Nantel A."/>
            <person name="Magee P.T."/>
        </authorList>
    </citation>
    <scope>GENOME REANNOTATION</scope>
    <source>
        <strain evidence="3">SC5314 / ATCC MYA-2876</strain>
    </source>
</reference>
<proteinExistence type="predicted"/>
<dbReference type="CGD" id="CAL0000195028">
    <property type="gene designation" value="orf19.13665"/>
</dbReference>
<dbReference type="GO" id="GO:0005768">
    <property type="term" value="C:endosome"/>
    <property type="evidence" value="ECO:0000318"/>
    <property type="project" value="GO_Central"/>
</dbReference>
<name>A0A1D8PTJ3_CANAL</name>
<dbReference type="Proteomes" id="UP000000559">
    <property type="component" value="Chromosome R"/>
</dbReference>
<dbReference type="Pfam" id="PF08432">
    <property type="entry name" value="Vfa1"/>
    <property type="match status" value="1"/>
</dbReference>
<dbReference type="RefSeq" id="XP_711143.2">
    <property type="nucleotide sequence ID" value="XM_706051.2"/>
</dbReference>
<dbReference type="KEGG" id="cal:CAALFM_CR07640CA"/>
<evidence type="ECO:0008006" key="4">
    <source>
        <dbReference type="Google" id="ProtNLM"/>
    </source>
</evidence>
<protein>
    <recommendedName>
        <fullName evidence="4">VPS4-associated protein 1</fullName>
    </recommendedName>
</protein>
<dbReference type="PANTHER" id="PTHR28218:SF1">
    <property type="entry name" value="VPS4-ASSOCIATED PROTEIN 1"/>
    <property type="match status" value="1"/>
</dbReference>
<dbReference type="InParanoid" id="A0A1D8PTJ3"/>
<accession>A0A1D8PTJ3</accession>
<evidence type="ECO:0000313" key="3">
    <source>
        <dbReference type="Proteomes" id="UP000000559"/>
    </source>
</evidence>
<dbReference type="OrthoDB" id="2158714at2759"/>
<dbReference type="GO" id="GO:0007034">
    <property type="term" value="P:vacuolar transport"/>
    <property type="evidence" value="ECO:0000318"/>
    <property type="project" value="GO_Central"/>
</dbReference>
<reference evidence="2 3" key="1">
    <citation type="journal article" date="2004" name="Proc. Natl. Acad. Sci. U.S.A.">
        <title>The diploid genome sequence of Candida albicans.</title>
        <authorList>
            <person name="Jones T."/>
            <person name="Federspiel N.A."/>
            <person name="Chibana H."/>
            <person name="Dungan J."/>
            <person name="Kalman S."/>
            <person name="Magee B.B."/>
            <person name="Newport G."/>
            <person name="Thorstenson Y.R."/>
            <person name="Agabian N."/>
            <person name="Magee P.T."/>
            <person name="Davis R.W."/>
            <person name="Scherer S."/>
        </authorList>
    </citation>
    <scope>NUCLEOTIDE SEQUENCE [LARGE SCALE GENOMIC DNA]</scope>
    <source>
        <strain evidence="3">SC5314 / ATCC MYA-2876</strain>
    </source>
</reference>
<sequence>MSKPPQQPPFPNKYHVKLVASSDSKACLICYKPATTVLLADGNGDFFYTCPQHLLDNQFANAIHPQEYTELLDKKQTLTDKKSKLEKDVESEKPYIWNTVAGYWKQKDKDKDKGKDKDKDKYTESKYEKLKQELADVTKELEETSKKISEFKFKLYQLNQDIYKNRLMFHQKKKYNQQRAVKIQEEGFFPSVPKHSLE</sequence>
<evidence type="ECO:0000313" key="1">
    <source>
        <dbReference type="CGD" id="CAL0000195028"/>
    </source>
</evidence>
<dbReference type="VEuPathDB" id="FungiDB:CR_07640C_A"/>
<evidence type="ECO:0000313" key="2">
    <source>
        <dbReference type="EMBL" id="AOW31455.1"/>
    </source>
</evidence>
<dbReference type="AlphaFoldDB" id="A0A1D8PTJ3"/>
<dbReference type="EMBL" id="CP017630">
    <property type="protein sequence ID" value="AOW31455.1"/>
    <property type="molecule type" value="Genomic_DNA"/>
</dbReference>
<keyword evidence="3" id="KW-1185">Reference proteome</keyword>
<dbReference type="SMR" id="A0A1D8PTJ3"/>
<dbReference type="InterPro" id="IPR013640">
    <property type="entry name" value="Vfa1"/>
</dbReference>
<gene>
    <name evidence="2" type="ordered locus">CAALFM_CR07640CA</name>
    <name evidence="1" type="ordered locus">orf19.13665</name>
</gene>
<dbReference type="GeneID" id="3647258"/>
<dbReference type="STRING" id="237561.A0A1D8PTJ3"/>
<dbReference type="eggNOG" id="ENOG502S7NV">
    <property type="taxonomic scope" value="Eukaryota"/>
</dbReference>
<dbReference type="PANTHER" id="PTHR28218">
    <property type="entry name" value="VPS4-ASSOCIATED PROTEIN 1"/>
    <property type="match status" value="1"/>
</dbReference>
<reference evidence="2 3" key="3">
    <citation type="journal article" date="2013" name="Genome Biol.">
        <title>Assembly of a phased diploid Candida albicans genome facilitates allele-specific measurements and provides a simple model for repeat and indel structure.</title>
        <authorList>
            <person name="Muzzey D."/>
            <person name="Schwartz K."/>
            <person name="Weissman J.S."/>
            <person name="Sherlock G."/>
        </authorList>
    </citation>
    <scope>NUCLEOTIDE SEQUENCE [LARGE SCALE GENOMIC DNA]</scope>
    <source>
        <strain evidence="3">SC5314 / ATCC MYA-2876</strain>
    </source>
</reference>
<organism evidence="2 3">
    <name type="scientific">Candida albicans (strain SC5314 / ATCC MYA-2876)</name>
    <name type="common">Yeast</name>
    <dbReference type="NCBI Taxonomy" id="237561"/>
    <lineage>
        <taxon>Eukaryota</taxon>
        <taxon>Fungi</taxon>
        <taxon>Dikarya</taxon>
        <taxon>Ascomycota</taxon>
        <taxon>Saccharomycotina</taxon>
        <taxon>Pichiomycetes</taxon>
        <taxon>Debaryomycetaceae</taxon>
        <taxon>Candida/Lodderomyces clade</taxon>
        <taxon>Candida</taxon>
    </lineage>
</organism>